<evidence type="ECO:0000313" key="1">
    <source>
        <dbReference type="Proteomes" id="UP000887580"/>
    </source>
</evidence>
<evidence type="ECO:0000313" key="2">
    <source>
        <dbReference type="WBParaSite" id="PS1159_v2.g21361.t1"/>
    </source>
</evidence>
<accession>A0AC35FVU9</accession>
<dbReference type="Proteomes" id="UP000887580">
    <property type="component" value="Unplaced"/>
</dbReference>
<protein>
    <submittedName>
        <fullName evidence="2">Uncharacterized protein</fullName>
    </submittedName>
</protein>
<name>A0AC35FVU9_9BILA</name>
<proteinExistence type="predicted"/>
<organism evidence="1 2">
    <name type="scientific">Panagrolaimus sp. PS1159</name>
    <dbReference type="NCBI Taxonomy" id="55785"/>
    <lineage>
        <taxon>Eukaryota</taxon>
        <taxon>Metazoa</taxon>
        <taxon>Ecdysozoa</taxon>
        <taxon>Nematoda</taxon>
        <taxon>Chromadorea</taxon>
        <taxon>Rhabditida</taxon>
        <taxon>Tylenchina</taxon>
        <taxon>Panagrolaimomorpha</taxon>
        <taxon>Panagrolaimoidea</taxon>
        <taxon>Panagrolaimidae</taxon>
        <taxon>Panagrolaimus</taxon>
    </lineage>
</organism>
<dbReference type="WBParaSite" id="PS1159_v2.g21361.t1">
    <property type="protein sequence ID" value="PS1159_v2.g21361.t1"/>
    <property type="gene ID" value="PS1159_v2.g21361"/>
</dbReference>
<reference evidence="2" key="1">
    <citation type="submission" date="2022-11" db="UniProtKB">
        <authorList>
            <consortium name="WormBaseParasite"/>
        </authorList>
    </citation>
    <scope>IDENTIFICATION</scope>
</reference>
<sequence length="906" mass="103738">MPKRPIKRGKSSEASPAEDSRSAPPPSGNRRQDILVPEDNLGIEQRALILPSAREGDDGFTSDDDDDFIDMERIDLAAQRQEIMVVDRAEKRRREAEVKEYMRCHLQRIRHKNDNVHKLHVFAIVANFTKRMSTCVKLAKSLKSNIFPVPSPGQDLISYLKSLGTKSWFKLKKFESFTTLSSKDINDFYSVERMRLVAACVCETELDAAVATVINLCALGFTVRLVYAFKAVAKGETNVHITEEMMDSFVKNGYRFPENFSIKGRRTEAAEKKLKIGVYDKKRGKGKAAAQKKVESSESESEMEADPTSNEDEDFENEDEIESVKKKKPKIEKKKKPVKSLKKATKPSTSKKSVEPMDTSESVQPFEKIKAKSYYFVEVWDENEMMWIDFDPLKGIVDDADSITKNLDKELEYVFAFDSDGGFRDVSIKYIKNFVMPERRQSRIDESYIYQLMYRKPIRAQLQRNLLEDELIYAKLLSMPLPRTKGGYKNHFFYALEEHLKVKEALYPRDATPVDEHNIFDVHSRKNVGMLDIDLRWRRKGYQVKEGEEPYKLIAGRARGKKEAPQQKLFGPWQLERTPAPELDEDGSIPVNANGNVYLYKSWMTPKECIHLKVNGHGEEIAKLADVENVQAIVAWTFKKAKYFPVMYGVVVKKEDLPAILMAKKEFYAKGLHKKSEKRIRKTILPFVRRDKARQAFYKSFYRTIGSVAKNDLEYLQFDFNIPDDFSSLKVDAFVNGMPLTQYENGLSEHIIESVDRYKKLQAEQERLAPKKVVIKPKTSPELIVKAKSTIKSTVVDKSNGNVELKSKAVDVEKTDLVSSNRRVTRSSTRASIAATLPPITRKPLAPTQQENIYDESESLSETSESDEEYPRQNSVPPPDTPSRSELKKKQAKRGKGRSRGGRKRL</sequence>